<comment type="caution">
    <text evidence="3">The sequence shown here is derived from an EMBL/GenBank/DDBJ whole genome shotgun (WGS) entry which is preliminary data.</text>
</comment>
<feature type="chain" id="PRO_5043754328" evidence="2">
    <location>
        <begin position="19"/>
        <end position="394"/>
    </location>
</feature>
<sequence length="394" mass="41464">MTARIILTLLALAASTNANTFARDTPWNQRSTRSSGESLHATPPHIQLHKSTQPTKIVPPPKETPVVPPFTFWYNTTSDVPFTWIGPQYYAIPVFRGGKWYWPWGTPAPTPREEYILWGVDIPWPPRHPSNTTISTGVTKPPRGSSNFTAGAIGKPKVGKAVTPVSISTSVETVYYTTTVVMRGRPASVKTSAAITHTFAIGPVTTTTVATRRCMVMAGSDGRMMTTERYVGTVVEMQTYRVFMGVTTVPGRGAPVTFVAGELVRPEATDTAPTVISPTFALSATPTTTVVGDGGSGGESGERDGDGTAATSTPAVANASPERSMQTLYTPALLAVPTVAAGSDATAAGRNVTQTGGSTGMAIPRLQEGEGTMMRTDCLLAAAVAGLCLFLAAL</sequence>
<feature type="signal peptide" evidence="2">
    <location>
        <begin position="1"/>
        <end position="18"/>
    </location>
</feature>
<reference evidence="3 4" key="1">
    <citation type="submission" date="2019-10" db="EMBL/GenBank/DDBJ databases">
        <authorList>
            <person name="Palmer J.M."/>
        </authorList>
    </citation>
    <scope>NUCLEOTIDE SEQUENCE [LARGE SCALE GENOMIC DNA]</scope>
    <source>
        <strain evidence="3 4">TWF696</strain>
    </source>
</reference>
<evidence type="ECO:0000313" key="4">
    <source>
        <dbReference type="Proteomes" id="UP001375240"/>
    </source>
</evidence>
<evidence type="ECO:0000256" key="2">
    <source>
        <dbReference type="SAM" id="SignalP"/>
    </source>
</evidence>
<feature type="region of interest" description="Disordered" evidence="1">
    <location>
        <begin position="23"/>
        <end position="42"/>
    </location>
</feature>
<accession>A0AAV9TWL9</accession>
<feature type="compositionally biased region" description="Polar residues" evidence="1">
    <location>
        <begin position="309"/>
        <end position="323"/>
    </location>
</feature>
<keyword evidence="2" id="KW-0732">Signal</keyword>
<protein>
    <submittedName>
        <fullName evidence="3">Uncharacterized protein</fullName>
    </submittedName>
</protein>
<keyword evidence="4" id="KW-1185">Reference proteome</keyword>
<organism evidence="3 4">
    <name type="scientific">Orbilia brochopaga</name>
    <dbReference type="NCBI Taxonomy" id="3140254"/>
    <lineage>
        <taxon>Eukaryota</taxon>
        <taxon>Fungi</taxon>
        <taxon>Dikarya</taxon>
        <taxon>Ascomycota</taxon>
        <taxon>Pezizomycotina</taxon>
        <taxon>Orbiliomycetes</taxon>
        <taxon>Orbiliales</taxon>
        <taxon>Orbiliaceae</taxon>
        <taxon>Orbilia</taxon>
    </lineage>
</organism>
<proteinExistence type="predicted"/>
<dbReference type="EMBL" id="JAVHNQ010000018">
    <property type="protein sequence ID" value="KAK6330379.1"/>
    <property type="molecule type" value="Genomic_DNA"/>
</dbReference>
<feature type="compositionally biased region" description="Polar residues" evidence="1">
    <location>
        <begin position="26"/>
        <end position="37"/>
    </location>
</feature>
<evidence type="ECO:0000313" key="3">
    <source>
        <dbReference type="EMBL" id="KAK6330379.1"/>
    </source>
</evidence>
<evidence type="ECO:0000256" key="1">
    <source>
        <dbReference type="SAM" id="MobiDB-lite"/>
    </source>
</evidence>
<dbReference type="Proteomes" id="UP001375240">
    <property type="component" value="Unassembled WGS sequence"/>
</dbReference>
<feature type="region of interest" description="Disordered" evidence="1">
    <location>
        <begin position="286"/>
        <end position="323"/>
    </location>
</feature>
<dbReference type="AlphaFoldDB" id="A0AAV9TWL9"/>
<gene>
    <name evidence="3" type="ORF">TWF696_003475</name>
</gene>
<name>A0AAV9TWL9_9PEZI</name>